<reference evidence="4 5" key="1">
    <citation type="submission" date="2023-01" db="EMBL/GenBank/DDBJ databases">
        <title>Analysis of 21 Apiospora genomes using comparative genomics revels a genus with tremendous synthesis potential of carbohydrate active enzymes and secondary metabolites.</title>
        <authorList>
            <person name="Sorensen T."/>
        </authorList>
    </citation>
    <scope>NUCLEOTIDE SEQUENCE [LARGE SCALE GENOMIC DNA]</scope>
    <source>
        <strain evidence="4 5">CBS 24483</strain>
    </source>
</reference>
<keyword evidence="3" id="KW-0560">Oxidoreductase</keyword>
<dbReference type="Proteomes" id="UP001391051">
    <property type="component" value="Unassembled WGS sequence"/>
</dbReference>
<dbReference type="PANTHER" id="PTHR43976">
    <property type="entry name" value="SHORT CHAIN DEHYDROGENASE"/>
    <property type="match status" value="1"/>
</dbReference>
<dbReference type="EMBL" id="JAQQWE010000001">
    <property type="protein sequence ID" value="KAK7966847.1"/>
    <property type="molecule type" value="Genomic_DNA"/>
</dbReference>
<organism evidence="4 5">
    <name type="scientific">Apiospora aurea</name>
    <dbReference type="NCBI Taxonomy" id="335848"/>
    <lineage>
        <taxon>Eukaryota</taxon>
        <taxon>Fungi</taxon>
        <taxon>Dikarya</taxon>
        <taxon>Ascomycota</taxon>
        <taxon>Pezizomycotina</taxon>
        <taxon>Sordariomycetes</taxon>
        <taxon>Xylariomycetidae</taxon>
        <taxon>Amphisphaeriales</taxon>
        <taxon>Apiosporaceae</taxon>
        <taxon>Apiospora</taxon>
    </lineage>
</organism>
<comment type="caution">
    <text evidence="4">The sequence shown here is derived from an EMBL/GenBank/DDBJ whole genome shotgun (WGS) entry which is preliminary data.</text>
</comment>
<evidence type="ECO:0000256" key="3">
    <source>
        <dbReference type="ARBA" id="ARBA00023002"/>
    </source>
</evidence>
<accession>A0ABR1QVX5</accession>
<evidence type="ECO:0000256" key="2">
    <source>
        <dbReference type="ARBA" id="ARBA00022857"/>
    </source>
</evidence>
<dbReference type="PROSITE" id="PS00061">
    <property type="entry name" value="ADH_SHORT"/>
    <property type="match status" value="1"/>
</dbReference>
<dbReference type="RefSeq" id="XP_066706239.1">
    <property type="nucleotide sequence ID" value="XM_066837346.1"/>
</dbReference>
<proteinExistence type="inferred from homology"/>
<protein>
    <submittedName>
        <fullName evidence="4">Uncharacterized protein</fullName>
    </submittedName>
</protein>
<dbReference type="GeneID" id="92070408"/>
<name>A0ABR1QVX5_9PEZI</name>
<dbReference type="Pfam" id="PF00106">
    <property type="entry name" value="adh_short"/>
    <property type="match status" value="1"/>
</dbReference>
<dbReference type="Gene3D" id="3.40.50.720">
    <property type="entry name" value="NAD(P)-binding Rossmann-like Domain"/>
    <property type="match status" value="1"/>
</dbReference>
<dbReference type="InterPro" id="IPR051911">
    <property type="entry name" value="SDR_oxidoreductase"/>
</dbReference>
<gene>
    <name evidence="4" type="ORF">PG986_001124</name>
</gene>
<dbReference type="InterPro" id="IPR036291">
    <property type="entry name" value="NAD(P)-bd_dom_sf"/>
</dbReference>
<comment type="similarity">
    <text evidence="1">Belongs to the short-chain dehydrogenases/reductases (SDR) family.</text>
</comment>
<evidence type="ECO:0000313" key="4">
    <source>
        <dbReference type="EMBL" id="KAK7966847.1"/>
    </source>
</evidence>
<evidence type="ECO:0000313" key="5">
    <source>
        <dbReference type="Proteomes" id="UP001391051"/>
    </source>
</evidence>
<dbReference type="InterPro" id="IPR002347">
    <property type="entry name" value="SDR_fam"/>
</dbReference>
<evidence type="ECO:0000256" key="1">
    <source>
        <dbReference type="ARBA" id="ARBA00006484"/>
    </source>
</evidence>
<keyword evidence="2" id="KW-0521">NADP</keyword>
<dbReference type="SUPFAM" id="SSF51735">
    <property type="entry name" value="NAD(P)-binding Rossmann-fold domains"/>
    <property type="match status" value="1"/>
</dbReference>
<dbReference type="InterPro" id="IPR020904">
    <property type="entry name" value="Sc_DH/Rdtase_CS"/>
</dbReference>
<dbReference type="PANTHER" id="PTHR43976:SF16">
    <property type="entry name" value="SHORT-CHAIN DEHYDROGENASE_REDUCTASE FAMILY PROTEIN"/>
    <property type="match status" value="1"/>
</dbReference>
<dbReference type="PRINTS" id="PR00081">
    <property type="entry name" value="GDHRDH"/>
</dbReference>
<keyword evidence="5" id="KW-1185">Reference proteome</keyword>
<sequence length="152" mass="16147">MIDTAHEITQLGGTWVHIDIGSETLESIGAYAATKYALEGMTEALHAELIPFGIRVLLVEPGAMDTRFTATSRGNCTVETLFSNSYQGSLAERAVRHLTDVPAYTAHAGSAEKAALHIVEAVDGTGTLGRQAGRRAPPPLGQGYARRLEVEG</sequence>